<gene>
    <name evidence="2" type="ORF">SmJEL517_g02540</name>
</gene>
<dbReference type="Proteomes" id="UP000319731">
    <property type="component" value="Unassembled WGS sequence"/>
</dbReference>
<feature type="compositionally biased region" description="Basic and acidic residues" evidence="1">
    <location>
        <begin position="237"/>
        <end position="246"/>
    </location>
</feature>
<dbReference type="AlphaFoldDB" id="A0A507C6B2"/>
<organism evidence="2 3">
    <name type="scientific">Synchytrium microbalum</name>
    <dbReference type="NCBI Taxonomy" id="1806994"/>
    <lineage>
        <taxon>Eukaryota</taxon>
        <taxon>Fungi</taxon>
        <taxon>Fungi incertae sedis</taxon>
        <taxon>Chytridiomycota</taxon>
        <taxon>Chytridiomycota incertae sedis</taxon>
        <taxon>Chytridiomycetes</taxon>
        <taxon>Synchytriales</taxon>
        <taxon>Synchytriaceae</taxon>
        <taxon>Synchytrium</taxon>
    </lineage>
</organism>
<evidence type="ECO:0000256" key="1">
    <source>
        <dbReference type="SAM" id="MobiDB-lite"/>
    </source>
</evidence>
<feature type="region of interest" description="Disordered" evidence="1">
    <location>
        <begin position="22"/>
        <end position="66"/>
    </location>
</feature>
<dbReference type="EMBL" id="QEAO01000011">
    <property type="protein sequence ID" value="TPX34888.1"/>
    <property type="molecule type" value="Genomic_DNA"/>
</dbReference>
<dbReference type="GO" id="GO:0005673">
    <property type="term" value="C:transcription factor TFIIE complex"/>
    <property type="evidence" value="ECO:0007669"/>
    <property type="project" value="InterPro"/>
</dbReference>
<evidence type="ECO:0000313" key="2">
    <source>
        <dbReference type="EMBL" id="TPX34888.1"/>
    </source>
</evidence>
<dbReference type="GO" id="GO:0006367">
    <property type="term" value="P:transcription initiation at RNA polymerase II promoter"/>
    <property type="evidence" value="ECO:0007669"/>
    <property type="project" value="InterPro"/>
</dbReference>
<dbReference type="PANTHER" id="PTHR12716:SF8">
    <property type="entry name" value="TRANSCRIPTION INITIATION FACTOR IIE SUBUNIT BETA"/>
    <property type="match status" value="1"/>
</dbReference>
<protein>
    <recommendedName>
        <fullName evidence="4">Transcription initiation factor IIE subunit beta</fullName>
    </recommendedName>
</protein>
<reference evidence="2 3" key="1">
    <citation type="journal article" date="2019" name="Sci. Rep.">
        <title>Comparative genomics of chytrid fungi reveal insights into the obligate biotrophic and pathogenic lifestyle of Synchytrium endobioticum.</title>
        <authorList>
            <person name="van de Vossenberg B.T.L.H."/>
            <person name="Warris S."/>
            <person name="Nguyen H.D.T."/>
            <person name="van Gent-Pelzer M.P.E."/>
            <person name="Joly D.L."/>
            <person name="van de Geest H.C."/>
            <person name="Bonants P.J.M."/>
            <person name="Smith D.S."/>
            <person name="Levesque C.A."/>
            <person name="van der Lee T.A.J."/>
        </authorList>
    </citation>
    <scope>NUCLEOTIDE SEQUENCE [LARGE SCALE GENOMIC DNA]</scope>
    <source>
        <strain evidence="2 3">JEL517</strain>
    </source>
</reference>
<dbReference type="GeneID" id="42003765"/>
<dbReference type="PANTHER" id="PTHR12716">
    <property type="entry name" value="TRANSCRIPTION INITIATION FACTOR IIE, BETA SUBUNIT"/>
    <property type="match status" value="1"/>
</dbReference>
<name>A0A507C6B2_9FUNG</name>
<evidence type="ECO:0000313" key="3">
    <source>
        <dbReference type="Proteomes" id="UP000319731"/>
    </source>
</evidence>
<keyword evidence="3" id="KW-1185">Reference proteome</keyword>
<dbReference type="OrthoDB" id="3907302at2759"/>
<feature type="region of interest" description="Disordered" evidence="1">
    <location>
        <begin position="236"/>
        <end position="255"/>
    </location>
</feature>
<proteinExistence type="predicted"/>
<dbReference type="RefSeq" id="XP_031025526.1">
    <property type="nucleotide sequence ID" value="XM_031168468.1"/>
</dbReference>
<comment type="caution">
    <text evidence="2">The sequence shown here is derived from an EMBL/GenBank/DDBJ whole genome shotgun (WGS) entry which is preliminary data.</text>
</comment>
<dbReference type="GO" id="GO:0001097">
    <property type="term" value="F:TFIIH-class transcription factor complex binding"/>
    <property type="evidence" value="ECO:0007669"/>
    <property type="project" value="TreeGrafter"/>
</dbReference>
<evidence type="ECO:0008006" key="4">
    <source>
        <dbReference type="Google" id="ProtNLM"/>
    </source>
</evidence>
<accession>A0A507C6B2</accession>
<sequence length="279" mass="31122">MNFKKANSMPSAGALRAIGGGVAKAVSSRSSTPQARQPKAASNGPASNTPPKPNAPVKTEKDKQRDAWRSESMFKIIDLIKSEDRAFKFAEVQLHMGGQLWNKDALLMKSLKDKLNVEVNADGETIRYKWKYSIKTKNDLLQVLKTHHNKGVVRVEEDLAANAFCKSLGAFAEDLAQDGWVRILSRQKGTGNPASIWYDPWSQTDLALWESMRVDPEHVDEELKKLELTTIAVAEQPKAKAPEPTKKKGKGSRGMRGVKLMNTHLTLDWLEFMQAPTRK</sequence>
<dbReference type="InterPro" id="IPR016656">
    <property type="entry name" value="TFIIE-bsu"/>
</dbReference>